<comment type="caution">
    <text evidence="6">The sequence shown here is derived from an EMBL/GenBank/DDBJ whole genome shotgun (WGS) entry which is preliminary data.</text>
</comment>
<proteinExistence type="inferred from homology"/>
<dbReference type="PANTHER" id="PTHR32089:SF112">
    <property type="entry name" value="LYSOZYME-LIKE PROTEIN-RELATED"/>
    <property type="match status" value="1"/>
</dbReference>
<dbReference type="Pfam" id="PF12729">
    <property type="entry name" value="4HB_MCP_1"/>
    <property type="match status" value="1"/>
</dbReference>
<evidence type="ECO:0000256" key="3">
    <source>
        <dbReference type="PROSITE-ProRule" id="PRU00284"/>
    </source>
</evidence>
<reference evidence="6 7" key="1">
    <citation type="submission" date="2016-05" db="EMBL/GenBank/DDBJ databases">
        <title>Microbial solvent formation.</title>
        <authorList>
            <person name="Poehlein A."/>
            <person name="Montoya Solano J.D."/>
            <person name="Flitsch S."/>
            <person name="Krabben P."/>
            <person name="Duerre P."/>
            <person name="Daniel R."/>
        </authorList>
    </citation>
    <scope>NUCLEOTIDE SEQUENCE [LARGE SCALE GENOMIC DNA]</scope>
    <source>
        <strain evidence="6 7">L1-8</strain>
    </source>
</reference>
<keyword evidence="4" id="KW-0472">Membrane</keyword>
<dbReference type="PROSITE" id="PS50111">
    <property type="entry name" value="CHEMOTAXIS_TRANSDUC_2"/>
    <property type="match status" value="1"/>
</dbReference>
<gene>
    <name evidence="6" type="primary">mcpC_1</name>
    <name evidence="6" type="ORF">CLOSAC_08310</name>
</gene>
<sequence>MKRSCKRLRNVKITRNIILIWIISLMSTVIIGVQGYSNTNKMYNITNNINSNVIPKLKDWGDVNGYMGVLRNTLTKIIDRPFDPKNEKTMLELNNNITTIMQRQVISSQGDEKEAELVKTAKEAYENYYSFIPNIIEQRKQGLVPDTKITNEDMGVYGNALAKNITDLVDYQKNTANENSEQSKNIYHNSMIIFVITFVLSLLILTIMSLIIIVAIRDLIKGFTNDLQTLSEGDFTIEIDDNLTNEFGIMNNALKKTINSISHILKNIETESTSIHSQSSSLSMLAEQMNTSTQDISSAIDGVAKGSSNQASELVTMNELLNNFGVSLDEVGAIINKVNKDTKEVNVKAESSNNELAHIITSINNISNSVNDVGKKISDLTNSVKEINEITNLLNDIAEQTNLLALNAAIEAARAGESGKGFAIVAEEIGKLAEQSKHSSNGINELVKTIQSETDMVTMTANNANSELLKQVSVIDNSIKSFKDIIISISNILPQMDDINSSISQINEKKENIMDVAENIAAVAEENSASAEEISATTQNMISSADEVEKSSQVLNNKTNSMIEQVNKFSL</sequence>
<feature type="transmembrane region" description="Helical" evidence="4">
    <location>
        <begin position="16"/>
        <end position="36"/>
    </location>
</feature>
<dbReference type="InterPro" id="IPR004089">
    <property type="entry name" value="MCPsignal_dom"/>
</dbReference>
<comment type="similarity">
    <text evidence="2">Belongs to the methyl-accepting chemotaxis (MCP) protein family.</text>
</comment>
<dbReference type="GO" id="GO:0004888">
    <property type="term" value="F:transmembrane signaling receptor activity"/>
    <property type="evidence" value="ECO:0007669"/>
    <property type="project" value="InterPro"/>
</dbReference>
<feature type="domain" description="Methyl-accepting transducer" evidence="5">
    <location>
        <begin position="285"/>
        <end position="535"/>
    </location>
</feature>
<evidence type="ECO:0000256" key="2">
    <source>
        <dbReference type="ARBA" id="ARBA00029447"/>
    </source>
</evidence>
<keyword evidence="1 3" id="KW-0807">Transducer</keyword>
<dbReference type="Pfam" id="PF00015">
    <property type="entry name" value="MCPsignal"/>
    <property type="match status" value="1"/>
</dbReference>
<dbReference type="InterPro" id="IPR024478">
    <property type="entry name" value="HlyB_4HB_MCP"/>
</dbReference>
<keyword evidence="4" id="KW-0812">Transmembrane</keyword>
<dbReference type="SMART" id="SM00283">
    <property type="entry name" value="MA"/>
    <property type="match status" value="1"/>
</dbReference>
<dbReference type="EMBL" id="LZYZ01000001">
    <property type="protein sequence ID" value="OOM16560.1"/>
    <property type="molecule type" value="Genomic_DNA"/>
</dbReference>
<dbReference type="AlphaFoldDB" id="A0A1S8NJD3"/>
<dbReference type="GO" id="GO:0006935">
    <property type="term" value="P:chemotaxis"/>
    <property type="evidence" value="ECO:0007669"/>
    <property type="project" value="InterPro"/>
</dbReference>
<dbReference type="PANTHER" id="PTHR32089">
    <property type="entry name" value="METHYL-ACCEPTING CHEMOTAXIS PROTEIN MCPB"/>
    <property type="match status" value="1"/>
</dbReference>
<keyword evidence="4" id="KW-1133">Transmembrane helix</keyword>
<dbReference type="InterPro" id="IPR004090">
    <property type="entry name" value="Chemotax_Me-accpt_rcpt"/>
</dbReference>
<evidence type="ECO:0000259" key="5">
    <source>
        <dbReference type="PROSITE" id="PS50111"/>
    </source>
</evidence>
<dbReference type="RefSeq" id="WP_077864256.1">
    <property type="nucleotide sequence ID" value="NZ_LZYZ01000001.1"/>
</dbReference>
<evidence type="ECO:0000313" key="6">
    <source>
        <dbReference type="EMBL" id="OOM16560.1"/>
    </source>
</evidence>
<evidence type="ECO:0000256" key="4">
    <source>
        <dbReference type="SAM" id="Phobius"/>
    </source>
</evidence>
<organism evidence="6 7">
    <name type="scientific">Clostridium saccharobutylicum</name>
    <dbReference type="NCBI Taxonomy" id="169679"/>
    <lineage>
        <taxon>Bacteria</taxon>
        <taxon>Bacillati</taxon>
        <taxon>Bacillota</taxon>
        <taxon>Clostridia</taxon>
        <taxon>Eubacteriales</taxon>
        <taxon>Clostridiaceae</taxon>
        <taxon>Clostridium</taxon>
    </lineage>
</organism>
<evidence type="ECO:0000256" key="1">
    <source>
        <dbReference type="ARBA" id="ARBA00023224"/>
    </source>
</evidence>
<accession>A0A1S8NJD3</accession>
<dbReference type="GO" id="GO:0007165">
    <property type="term" value="P:signal transduction"/>
    <property type="evidence" value="ECO:0007669"/>
    <property type="project" value="UniProtKB-KW"/>
</dbReference>
<dbReference type="PRINTS" id="PR00260">
    <property type="entry name" value="CHEMTRNSDUCR"/>
</dbReference>
<name>A0A1S8NJD3_CLOSA</name>
<protein>
    <submittedName>
        <fullName evidence="6">Methyl-accepting chemotaxis protein McpC</fullName>
    </submittedName>
</protein>
<evidence type="ECO:0000313" key="7">
    <source>
        <dbReference type="Proteomes" id="UP000191154"/>
    </source>
</evidence>
<dbReference type="STRING" id="169679.CSACC_42210"/>
<dbReference type="GO" id="GO:0016020">
    <property type="term" value="C:membrane"/>
    <property type="evidence" value="ECO:0007669"/>
    <property type="project" value="InterPro"/>
</dbReference>
<dbReference type="Gene3D" id="1.10.287.950">
    <property type="entry name" value="Methyl-accepting chemotaxis protein"/>
    <property type="match status" value="1"/>
</dbReference>
<feature type="transmembrane region" description="Helical" evidence="4">
    <location>
        <begin position="191"/>
        <end position="216"/>
    </location>
</feature>
<dbReference type="Proteomes" id="UP000191154">
    <property type="component" value="Unassembled WGS sequence"/>
</dbReference>
<dbReference type="SUPFAM" id="SSF58104">
    <property type="entry name" value="Methyl-accepting chemotaxis protein (MCP) signaling domain"/>
    <property type="match status" value="1"/>
</dbReference>